<evidence type="ECO:0000313" key="3">
    <source>
        <dbReference type="Proteomes" id="UP000053573"/>
    </source>
</evidence>
<organism evidence="2 3">
    <name type="scientific">Blastomyces silverae</name>
    <dbReference type="NCBI Taxonomy" id="2060906"/>
    <lineage>
        <taxon>Eukaryota</taxon>
        <taxon>Fungi</taxon>
        <taxon>Dikarya</taxon>
        <taxon>Ascomycota</taxon>
        <taxon>Pezizomycotina</taxon>
        <taxon>Eurotiomycetes</taxon>
        <taxon>Eurotiomycetidae</taxon>
        <taxon>Onygenales</taxon>
        <taxon>Ajellomycetaceae</taxon>
        <taxon>Blastomyces</taxon>
    </lineage>
</organism>
<reference evidence="3" key="1">
    <citation type="journal article" date="2015" name="PLoS Genet.">
        <title>The dynamic genome and transcriptome of the human fungal pathogen Blastomyces and close relative Emmonsia.</title>
        <authorList>
            <person name="Munoz J.F."/>
            <person name="Gauthier G.M."/>
            <person name="Desjardins C.A."/>
            <person name="Gallo J.E."/>
            <person name="Holder J."/>
            <person name="Sullivan T.D."/>
            <person name="Marty A.J."/>
            <person name="Carmen J.C."/>
            <person name="Chen Z."/>
            <person name="Ding L."/>
            <person name="Gujja S."/>
            <person name="Magrini V."/>
            <person name="Misas E."/>
            <person name="Mitreva M."/>
            <person name="Priest M."/>
            <person name="Saif S."/>
            <person name="Whiston E.A."/>
            <person name="Young S."/>
            <person name="Zeng Q."/>
            <person name="Goldman W.E."/>
            <person name="Mardis E.R."/>
            <person name="Taylor J.W."/>
            <person name="McEwen J.G."/>
            <person name="Clay O.K."/>
            <person name="Klein B.S."/>
            <person name="Cuomo C.A."/>
        </authorList>
    </citation>
    <scope>NUCLEOTIDE SEQUENCE [LARGE SCALE GENOMIC DNA]</scope>
    <source>
        <strain evidence="3">UAMH 139</strain>
    </source>
</reference>
<comment type="caution">
    <text evidence="2">The sequence shown here is derived from an EMBL/GenBank/DDBJ whole genome shotgun (WGS) entry which is preliminary data.</text>
</comment>
<dbReference type="Proteomes" id="UP000053573">
    <property type="component" value="Unassembled WGS sequence"/>
</dbReference>
<sequence>MIPSKRRGPPSLIKPSRFSRRNVTVRCSGLSAPPAQKSRAIPPQSSPSAKN</sequence>
<gene>
    <name evidence="2" type="ORF">EMPG_17185</name>
</gene>
<keyword evidence="3" id="KW-1185">Reference proteome</keyword>
<accession>A0A0H1BDS9</accession>
<name>A0A0H1BDS9_9EURO</name>
<evidence type="ECO:0000313" key="2">
    <source>
        <dbReference type="EMBL" id="KLJ07341.1"/>
    </source>
</evidence>
<evidence type="ECO:0000256" key="1">
    <source>
        <dbReference type="SAM" id="MobiDB-lite"/>
    </source>
</evidence>
<dbReference type="EMBL" id="LDEV01002842">
    <property type="protein sequence ID" value="KLJ07341.1"/>
    <property type="molecule type" value="Genomic_DNA"/>
</dbReference>
<dbReference type="AlphaFoldDB" id="A0A0H1BDS9"/>
<protein>
    <submittedName>
        <fullName evidence="2">Uncharacterized protein</fullName>
    </submittedName>
</protein>
<feature type="region of interest" description="Disordered" evidence="1">
    <location>
        <begin position="1"/>
        <end position="51"/>
    </location>
</feature>
<proteinExistence type="predicted"/>